<keyword evidence="4" id="KW-0805">Transcription regulation</keyword>
<dbReference type="EMBL" id="KN847476">
    <property type="protein sequence ID" value="KIX08248.1"/>
    <property type="molecule type" value="Genomic_DNA"/>
</dbReference>
<evidence type="ECO:0000256" key="5">
    <source>
        <dbReference type="ARBA" id="ARBA00023128"/>
    </source>
</evidence>
<keyword evidence="7" id="KW-0687">Ribonucleoprotein</keyword>
<dbReference type="GO" id="GO:0005840">
    <property type="term" value="C:ribosome"/>
    <property type="evidence" value="ECO:0007669"/>
    <property type="project" value="UniProtKB-KW"/>
</dbReference>
<dbReference type="OrthoDB" id="5333655at2759"/>
<dbReference type="Pfam" id="PF12829">
    <property type="entry name" value="Mhr1"/>
    <property type="match status" value="1"/>
</dbReference>
<evidence type="ECO:0000256" key="3">
    <source>
        <dbReference type="ARBA" id="ARBA00022980"/>
    </source>
</evidence>
<reference evidence="10 11" key="1">
    <citation type="submission" date="2015-01" db="EMBL/GenBank/DDBJ databases">
        <title>The Genome Sequence of Rhinocladiella mackenzie CBS 650.93.</title>
        <authorList>
            <consortium name="The Broad Institute Genomics Platform"/>
            <person name="Cuomo C."/>
            <person name="de Hoog S."/>
            <person name="Gorbushina A."/>
            <person name="Stielow B."/>
            <person name="Teixiera M."/>
            <person name="Abouelleil A."/>
            <person name="Chapman S.B."/>
            <person name="Priest M."/>
            <person name="Young S.K."/>
            <person name="Wortman J."/>
            <person name="Nusbaum C."/>
            <person name="Birren B."/>
        </authorList>
    </citation>
    <scope>NUCLEOTIDE SEQUENCE [LARGE SCALE GENOMIC DNA]</scope>
    <source>
        <strain evidence="10 11">CBS 650.93</strain>
    </source>
</reference>
<keyword evidence="6" id="KW-0804">Transcription</keyword>
<sequence>MAAAATNSMAHHMPRVRPPRLMKGDPHPNAKPQPPGEAPHDALWVQGRWRNPRSSAVKHERATQTRQVLKALRCETRGLNIYAYRHIRTNQVVYSLTRTLESTKILKQLVFHGKKTVPATVRRDMWTPYYSIQFPPTPAGALQGLFAFQKLRELSRQRQLSPPEALIKVTQEDIDVVASKLGSPVDLQEMEVRDLLIGKKKIPKLDEILPKKLRGRRLMDHKAFSVADAAFVLGWISSGPRPLEKLTEVETNRVVRHQNRTKRARKRINAIRVEEEKKKQEIRKRASWVLDEPDPNDRTRLPLSRRALQELSMDVHGSVDGHRLVDVEHIQDIRKAIKDWESFSQIDSTTVDKNMWTDRQSAARKAEWRAIREWFETNDVPVTESDSVWQKVAEARTAALKAFDDQTKSEAEKTKLERRERILKTAAKEARIRYESKARVSDPESPEQSLEEFIEKEKKIALEKFEEDEAGKKEPEWADSREIKMFWADMNDGLFAGAWPQNVVHSHLAPFGISRAVERVTAEHAVEDLPEKKEKADDGVRTRETNIVKAKSVHVIGGAMDDGWMPFEMATKSNQEPPVWTPRPGEEDEDEESEPYRGPETRSEKETEKKEFEDKELDSFVVEAKPAGVFGRLRSFFSH</sequence>
<comment type="subcellular location">
    <subcellularLocation>
        <location evidence="1">Mitochondrion</location>
    </subcellularLocation>
</comment>
<evidence type="ECO:0000313" key="10">
    <source>
        <dbReference type="EMBL" id="KIX08248.1"/>
    </source>
</evidence>
<keyword evidence="5" id="KW-0496">Mitochondrion</keyword>
<accession>A0A0D2HCQ0</accession>
<dbReference type="Proteomes" id="UP000053617">
    <property type="component" value="Unassembled WGS sequence"/>
</dbReference>
<gene>
    <name evidence="10" type="ORF">Z518_02904</name>
</gene>
<dbReference type="GO" id="GO:0005739">
    <property type="term" value="C:mitochondrion"/>
    <property type="evidence" value="ECO:0007669"/>
    <property type="project" value="UniProtKB-SubCell"/>
</dbReference>
<dbReference type="PANTHER" id="PTHR28184">
    <property type="entry name" value="MITOCHONDRIAL HOMOLOGOUS RECOMBINATION PROTEIN 1"/>
    <property type="match status" value="1"/>
</dbReference>
<dbReference type="PANTHER" id="PTHR28184:SF1">
    <property type="entry name" value="LARGE RIBOSOMAL SUBUNIT PROTEIN ML67"/>
    <property type="match status" value="1"/>
</dbReference>
<proteinExistence type="inferred from homology"/>
<dbReference type="GO" id="GO:0000150">
    <property type="term" value="F:DNA strand exchange activity"/>
    <property type="evidence" value="ECO:0007669"/>
    <property type="project" value="InterPro"/>
</dbReference>
<dbReference type="GeneID" id="25290975"/>
<dbReference type="VEuPathDB" id="FungiDB:Z518_02904"/>
<evidence type="ECO:0000256" key="1">
    <source>
        <dbReference type="ARBA" id="ARBA00004173"/>
    </source>
</evidence>
<dbReference type="STRING" id="1442369.A0A0D2HCQ0"/>
<name>A0A0D2HCQ0_9EURO</name>
<dbReference type="HOGENOM" id="CLU_478198_0_0_1"/>
<feature type="region of interest" description="Disordered" evidence="9">
    <location>
        <begin position="1"/>
        <end position="41"/>
    </location>
</feature>
<evidence type="ECO:0000256" key="8">
    <source>
        <dbReference type="ARBA" id="ARBA00035185"/>
    </source>
</evidence>
<dbReference type="AlphaFoldDB" id="A0A0D2HCQ0"/>
<organism evidence="10 11">
    <name type="scientific">Rhinocladiella mackenziei CBS 650.93</name>
    <dbReference type="NCBI Taxonomy" id="1442369"/>
    <lineage>
        <taxon>Eukaryota</taxon>
        <taxon>Fungi</taxon>
        <taxon>Dikarya</taxon>
        <taxon>Ascomycota</taxon>
        <taxon>Pezizomycotina</taxon>
        <taxon>Eurotiomycetes</taxon>
        <taxon>Chaetothyriomycetidae</taxon>
        <taxon>Chaetothyriales</taxon>
        <taxon>Herpotrichiellaceae</taxon>
        <taxon>Rhinocladiella</taxon>
    </lineage>
</organism>
<feature type="region of interest" description="Disordered" evidence="9">
    <location>
        <begin position="572"/>
        <end position="617"/>
    </location>
</feature>
<evidence type="ECO:0000256" key="6">
    <source>
        <dbReference type="ARBA" id="ARBA00023163"/>
    </source>
</evidence>
<comment type="similarity">
    <text evidence="2">Belongs to the mitochondrion-specific ribosomal protein mL67 family.</text>
</comment>
<dbReference type="GO" id="GO:0003735">
    <property type="term" value="F:structural constituent of ribosome"/>
    <property type="evidence" value="ECO:0007669"/>
    <property type="project" value="TreeGrafter"/>
</dbReference>
<dbReference type="RefSeq" id="XP_013275384.1">
    <property type="nucleotide sequence ID" value="XM_013419930.1"/>
</dbReference>
<evidence type="ECO:0000256" key="7">
    <source>
        <dbReference type="ARBA" id="ARBA00023274"/>
    </source>
</evidence>
<keyword evidence="11" id="KW-1185">Reference proteome</keyword>
<keyword evidence="3" id="KW-0689">Ribosomal protein</keyword>
<protein>
    <recommendedName>
        <fullName evidence="8">Large ribosomal subunit protein mL67</fullName>
    </recommendedName>
</protein>
<dbReference type="GO" id="GO:1990904">
    <property type="term" value="C:ribonucleoprotein complex"/>
    <property type="evidence" value="ECO:0007669"/>
    <property type="project" value="UniProtKB-KW"/>
</dbReference>
<evidence type="ECO:0000313" key="11">
    <source>
        <dbReference type="Proteomes" id="UP000053617"/>
    </source>
</evidence>
<dbReference type="GO" id="GO:0003697">
    <property type="term" value="F:single-stranded DNA binding"/>
    <property type="evidence" value="ECO:0007669"/>
    <property type="project" value="InterPro"/>
</dbReference>
<dbReference type="InterPro" id="IPR024629">
    <property type="entry name" value="Ribosomal_mL67"/>
</dbReference>
<feature type="compositionally biased region" description="Basic and acidic residues" evidence="9">
    <location>
        <begin position="594"/>
        <end position="613"/>
    </location>
</feature>
<evidence type="ECO:0000256" key="4">
    <source>
        <dbReference type="ARBA" id="ARBA00023015"/>
    </source>
</evidence>
<evidence type="ECO:0000256" key="2">
    <source>
        <dbReference type="ARBA" id="ARBA00010741"/>
    </source>
</evidence>
<evidence type="ECO:0000256" key="9">
    <source>
        <dbReference type="SAM" id="MobiDB-lite"/>
    </source>
</evidence>